<dbReference type="PROSITE" id="PS50878">
    <property type="entry name" value="RT_POL"/>
    <property type="match status" value="1"/>
</dbReference>
<dbReference type="SUPFAM" id="SSF56672">
    <property type="entry name" value="DNA/RNA polymerases"/>
    <property type="match status" value="1"/>
</dbReference>
<keyword evidence="4" id="KW-1185">Reference proteome</keyword>
<dbReference type="PANTHER" id="PTHR37984">
    <property type="entry name" value="PROTEIN CBG26694"/>
    <property type="match status" value="1"/>
</dbReference>
<comment type="caution">
    <text evidence="3">The sequence shown here is derived from an EMBL/GenBank/DDBJ whole genome shotgun (WGS) entry which is preliminary data.</text>
</comment>
<reference evidence="3 4" key="1">
    <citation type="journal article" date="2018" name="Cell">
        <title>The Chara Genome: Secondary Complexity and Implications for Plant Terrestrialization.</title>
        <authorList>
            <person name="Nishiyama T."/>
            <person name="Sakayama H."/>
            <person name="Vries J.D."/>
            <person name="Buschmann H."/>
            <person name="Saint-Marcoux D."/>
            <person name="Ullrich K.K."/>
            <person name="Haas F.B."/>
            <person name="Vanderstraeten L."/>
            <person name="Becker D."/>
            <person name="Lang D."/>
            <person name="Vosolsobe S."/>
            <person name="Rombauts S."/>
            <person name="Wilhelmsson P.K.I."/>
            <person name="Janitza P."/>
            <person name="Kern R."/>
            <person name="Heyl A."/>
            <person name="Rumpler F."/>
            <person name="Villalobos L.I.A.C."/>
            <person name="Clay J.M."/>
            <person name="Skokan R."/>
            <person name="Toyoda A."/>
            <person name="Suzuki Y."/>
            <person name="Kagoshima H."/>
            <person name="Schijlen E."/>
            <person name="Tajeshwar N."/>
            <person name="Catarino B."/>
            <person name="Hetherington A.J."/>
            <person name="Saltykova A."/>
            <person name="Bonnot C."/>
            <person name="Breuninger H."/>
            <person name="Symeonidi A."/>
            <person name="Radhakrishnan G.V."/>
            <person name="Van Nieuwerburgh F."/>
            <person name="Deforce D."/>
            <person name="Chang C."/>
            <person name="Karol K.G."/>
            <person name="Hedrich R."/>
            <person name="Ulvskov P."/>
            <person name="Glockner G."/>
            <person name="Delwiche C.F."/>
            <person name="Petrasek J."/>
            <person name="Van de Peer Y."/>
            <person name="Friml J."/>
            <person name="Beilby M."/>
            <person name="Dolan L."/>
            <person name="Kohara Y."/>
            <person name="Sugano S."/>
            <person name="Fujiyama A."/>
            <person name="Delaux P.-M."/>
            <person name="Quint M."/>
            <person name="TheiBen G."/>
            <person name="Hagemann M."/>
            <person name="Harholt J."/>
            <person name="Dunand C."/>
            <person name="Zachgo S."/>
            <person name="Langdale J."/>
            <person name="Maumus F."/>
            <person name="Straeten D.V.D."/>
            <person name="Gould S.B."/>
            <person name="Rensing S.A."/>
        </authorList>
    </citation>
    <scope>NUCLEOTIDE SEQUENCE [LARGE SCALE GENOMIC DNA]</scope>
    <source>
        <strain evidence="3 4">S276</strain>
    </source>
</reference>
<dbReference type="InterPro" id="IPR041588">
    <property type="entry name" value="Integrase_H2C2"/>
</dbReference>
<dbReference type="InterPro" id="IPR043502">
    <property type="entry name" value="DNA/RNA_pol_sf"/>
</dbReference>
<evidence type="ECO:0000259" key="2">
    <source>
        <dbReference type="PROSITE" id="PS50878"/>
    </source>
</evidence>
<dbReference type="Pfam" id="PF00078">
    <property type="entry name" value="RVT_1"/>
    <property type="match status" value="1"/>
</dbReference>
<dbReference type="CDD" id="cd09274">
    <property type="entry name" value="RNase_HI_RT_Ty3"/>
    <property type="match status" value="1"/>
</dbReference>
<gene>
    <name evidence="3" type="ORF">CBR_g52214</name>
</gene>
<keyword evidence="1" id="KW-0511">Multifunctional enzyme</keyword>
<dbReference type="EMBL" id="BFEA01000895">
    <property type="protein sequence ID" value="GBG91328.1"/>
    <property type="molecule type" value="Genomic_DNA"/>
</dbReference>
<dbReference type="InterPro" id="IPR041577">
    <property type="entry name" value="RT_RNaseH_2"/>
</dbReference>
<dbReference type="Proteomes" id="UP000265515">
    <property type="component" value="Unassembled WGS sequence"/>
</dbReference>
<sequence>MCIDYRGLNAITVKNQEPLPCIHDLLDKVQGCRYFSKIDLKSGYHPIAIWSEDQHKTAFQTRYGLYEFVVMHFGLCNAPGTFQHAMNQILHDYLDKFVIVYLDDILIFSKTVEEHVVHLDKVLNLLRQHKFKINGEKCEFGRTRDLYLSHEISAEGLKPDDAKVANIRDWPCPQYVTEMRSFLGMTGYYRNFVKNYSILAAPLTDLTRLDTPWEWTDRCEAAFRHLKHALTNHEVLKLPDADKPFIVTTDASQFDIGAVLAQQEGKKLRLVEYMSKKMPSQKLAKSTYEKELYVVYKAPTHWRHYLLGRFFILRTDHQTLKWMRTQSVFSDALKRWIEVIEQYGFDPQYLKGEYNKVGDALSRRPDFSGALITEFNLTDDVTRSLVEAYHEDQFLSEIIRRLEVKNKKTSVEFELVNDLLFLEKAGNKRLCVPNRESLRSLFLGEYHDVTDHFGFKKTAANLLQQFWWPTMMRDAKLYV</sequence>
<protein>
    <recommendedName>
        <fullName evidence="2">Reverse transcriptase domain-containing protein</fullName>
    </recommendedName>
</protein>
<dbReference type="Pfam" id="PF17919">
    <property type="entry name" value="RT_RNaseH_2"/>
    <property type="match status" value="1"/>
</dbReference>
<evidence type="ECO:0000313" key="3">
    <source>
        <dbReference type="EMBL" id="GBG91328.1"/>
    </source>
</evidence>
<feature type="domain" description="Reverse transcriptase" evidence="2">
    <location>
        <begin position="1"/>
        <end position="152"/>
    </location>
</feature>
<evidence type="ECO:0000313" key="4">
    <source>
        <dbReference type="Proteomes" id="UP000265515"/>
    </source>
</evidence>
<dbReference type="CDD" id="cd01647">
    <property type="entry name" value="RT_LTR"/>
    <property type="match status" value="1"/>
</dbReference>
<dbReference type="AlphaFoldDB" id="A0A388M9S8"/>
<dbReference type="Gene3D" id="3.30.70.270">
    <property type="match status" value="2"/>
</dbReference>
<dbReference type="Pfam" id="PF17921">
    <property type="entry name" value="Integrase_H2C2"/>
    <property type="match status" value="1"/>
</dbReference>
<dbReference type="Gene3D" id="1.10.340.70">
    <property type="match status" value="1"/>
</dbReference>
<dbReference type="Gramene" id="GBG91328">
    <property type="protein sequence ID" value="GBG91328"/>
    <property type="gene ID" value="CBR_g52214"/>
</dbReference>
<organism evidence="3 4">
    <name type="scientific">Chara braunii</name>
    <name type="common">Braun's stonewort</name>
    <dbReference type="NCBI Taxonomy" id="69332"/>
    <lineage>
        <taxon>Eukaryota</taxon>
        <taxon>Viridiplantae</taxon>
        <taxon>Streptophyta</taxon>
        <taxon>Charophyceae</taxon>
        <taxon>Charales</taxon>
        <taxon>Characeae</taxon>
        <taxon>Chara</taxon>
    </lineage>
</organism>
<proteinExistence type="predicted"/>
<name>A0A388M9S8_CHABU</name>
<accession>A0A388M9S8</accession>
<dbReference type="InterPro" id="IPR043128">
    <property type="entry name" value="Rev_trsase/Diguanyl_cyclase"/>
</dbReference>
<dbReference type="GO" id="GO:0003824">
    <property type="term" value="F:catalytic activity"/>
    <property type="evidence" value="ECO:0007669"/>
    <property type="project" value="UniProtKB-KW"/>
</dbReference>
<dbReference type="OrthoDB" id="10055717at2759"/>
<dbReference type="InterPro" id="IPR050951">
    <property type="entry name" value="Retrovirus_Pol_polyprotein"/>
</dbReference>
<dbReference type="PANTHER" id="PTHR37984:SF5">
    <property type="entry name" value="PROTEIN NYNRIN-LIKE"/>
    <property type="match status" value="1"/>
</dbReference>
<dbReference type="Gene3D" id="3.10.10.10">
    <property type="entry name" value="HIV Type 1 Reverse Transcriptase, subunit A, domain 1"/>
    <property type="match status" value="1"/>
</dbReference>
<evidence type="ECO:0000256" key="1">
    <source>
        <dbReference type="ARBA" id="ARBA00023268"/>
    </source>
</evidence>
<dbReference type="FunFam" id="3.30.70.270:FF:000020">
    <property type="entry name" value="Transposon Tf2-6 polyprotein-like Protein"/>
    <property type="match status" value="1"/>
</dbReference>
<dbReference type="InterPro" id="IPR000477">
    <property type="entry name" value="RT_dom"/>
</dbReference>